<evidence type="ECO:0000256" key="1">
    <source>
        <dbReference type="SAM" id="Phobius"/>
    </source>
</evidence>
<keyword evidence="3" id="KW-1185">Reference proteome</keyword>
<name>A0ABV8QA46_9MICO</name>
<accession>A0ABV8QA46</accession>
<dbReference type="EMBL" id="JBHSCN010000006">
    <property type="protein sequence ID" value="MFC4244513.1"/>
    <property type="molecule type" value="Genomic_DNA"/>
</dbReference>
<dbReference type="Proteomes" id="UP001595900">
    <property type="component" value="Unassembled WGS sequence"/>
</dbReference>
<feature type="transmembrane region" description="Helical" evidence="1">
    <location>
        <begin position="66"/>
        <end position="91"/>
    </location>
</feature>
<evidence type="ECO:0000313" key="3">
    <source>
        <dbReference type="Proteomes" id="UP001595900"/>
    </source>
</evidence>
<protein>
    <submittedName>
        <fullName evidence="2">Uncharacterized protein</fullName>
    </submittedName>
</protein>
<keyword evidence="1" id="KW-0472">Membrane</keyword>
<organism evidence="2 3">
    <name type="scientific">Gryllotalpicola reticulitermitis</name>
    <dbReference type="NCBI Taxonomy" id="1184153"/>
    <lineage>
        <taxon>Bacteria</taxon>
        <taxon>Bacillati</taxon>
        <taxon>Actinomycetota</taxon>
        <taxon>Actinomycetes</taxon>
        <taxon>Micrococcales</taxon>
        <taxon>Microbacteriaceae</taxon>
        <taxon>Gryllotalpicola</taxon>
    </lineage>
</organism>
<keyword evidence="1" id="KW-1133">Transmembrane helix</keyword>
<keyword evidence="1" id="KW-0812">Transmembrane</keyword>
<dbReference type="RefSeq" id="WP_390230164.1">
    <property type="nucleotide sequence ID" value="NZ_JBHSCN010000006.1"/>
</dbReference>
<evidence type="ECO:0000313" key="2">
    <source>
        <dbReference type="EMBL" id="MFC4244513.1"/>
    </source>
</evidence>
<gene>
    <name evidence="2" type="ORF">ACFOYW_14140</name>
</gene>
<reference evidence="3" key="1">
    <citation type="journal article" date="2019" name="Int. J. Syst. Evol. Microbiol.">
        <title>The Global Catalogue of Microorganisms (GCM) 10K type strain sequencing project: providing services to taxonomists for standard genome sequencing and annotation.</title>
        <authorList>
            <consortium name="The Broad Institute Genomics Platform"/>
            <consortium name="The Broad Institute Genome Sequencing Center for Infectious Disease"/>
            <person name="Wu L."/>
            <person name="Ma J."/>
        </authorList>
    </citation>
    <scope>NUCLEOTIDE SEQUENCE [LARGE SCALE GENOMIC DNA]</scope>
    <source>
        <strain evidence="3">CGMCC 1.10363</strain>
    </source>
</reference>
<feature type="transmembrane region" description="Helical" evidence="1">
    <location>
        <begin position="12"/>
        <end position="33"/>
    </location>
</feature>
<sequence length="97" mass="9944">MSDSNSPQPSGWLSRWWLAVIGLALIIGGALVAQGSWALLPNNGDVTPGSSTAPLVSGFVQPEISVLIYVGQSLVIAGIVAALASVALRVLRGRHAV</sequence>
<comment type="caution">
    <text evidence="2">The sequence shown here is derived from an EMBL/GenBank/DDBJ whole genome shotgun (WGS) entry which is preliminary data.</text>
</comment>
<proteinExistence type="predicted"/>